<dbReference type="Gene3D" id="3.50.50.100">
    <property type="match status" value="1"/>
</dbReference>
<keyword evidence="4" id="KW-0067">ATP-binding</keyword>
<dbReference type="RefSeq" id="WP_127905013.1">
    <property type="nucleotide sequence ID" value="NZ_RQXX01000001.1"/>
</dbReference>
<evidence type="ECO:0000256" key="4">
    <source>
        <dbReference type="ARBA" id="ARBA00022840"/>
    </source>
</evidence>
<dbReference type="NCBIfam" id="TIGR00476">
    <property type="entry name" value="selD"/>
    <property type="match status" value="1"/>
</dbReference>
<dbReference type="InterPro" id="IPR016188">
    <property type="entry name" value="PurM-like_N"/>
</dbReference>
<dbReference type="CDD" id="cd02195">
    <property type="entry name" value="SelD"/>
    <property type="match status" value="1"/>
</dbReference>
<keyword evidence="3 9" id="KW-0418">Kinase</keyword>
<dbReference type="PANTHER" id="PTHR10256:SF0">
    <property type="entry name" value="INACTIVE SELENIDE, WATER DIKINASE-LIKE PROTEIN-RELATED"/>
    <property type="match status" value="1"/>
</dbReference>
<dbReference type="GO" id="GO:0016260">
    <property type="term" value="P:selenocysteine biosynthetic process"/>
    <property type="evidence" value="ECO:0007669"/>
    <property type="project" value="TreeGrafter"/>
</dbReference>
<dbReference type="InterPro" id="IPR023753">
    <property type="entry name" value="FAD/NAD-binding_dom"/>
</dbReference>
<gene>
    <name evidence="9" type="primary">selD</name>
    <name evidence="9" type="ORF">EKE94_02495</name>
</gene>
<accession>A0A438ALP5</accession>
<protein>
    <submittedName>
        <fullName evidence="9">Selenide, water dikinase SelD</fullName>
        <ecNumber evidence="9">2.7.9.3</ecNumber>
    </submittedName>
</protein>
<dbReference type="InterPro" id="IPR004536">
    <property type="entry name" value="SPS/SelD"/>
</dbReference>
<feature type="domain" description="PurM-like N-terminal" evidence="6">
    <location>
        <begin position="435"/>
        <end position="543"/>
    </location>
</feature>
<dbReference type="AlphaFoldDB" id="A0A438ALP5"/>
<dbReference type="PANTHER" id="PTHR10256">
    <property type="entry name" value="SELENIDE, WATER DIKINASE"/>
    <property type="match status" value="1"/>
</dbReference>
<dbReference type="SUPFAM" id="SSF56042">
    <property type="entry name" value="PurM C-terminal domain-like"/>
    <property type="match status" value="1"/>
</dbReference>
<dbReference type="InterPro" id="IPR036921">
    <property type="entry name" value="PurM-like_N_sf"/>
</dbReference>
<dbReference type="InterPro" id="IPR010918">
    <property type="entry name" value="PurM-like_C_dom"/>
</dbReference>
<evidence type="ECO:0000313" key="10">
    <source>
        <dbReference type="Proteomes" id="UP000285908"/>
    </source>
</evidence>
<name>A0A438ALP5_9RHOB</name>
<dbReference type="Gene3D" id="3.90.650.10">
    <property type="entry name" value="PurM-like C-terminal domain"/>
    <property type="match status" value="1"/>
</dbReference>
<sequence>MREDFPKTRDLVLVGGGHAHALLLRRWGMDPLPGARLTLIDPAPVTSYTGMLPGFVAGHYSRATLEIDLVRLARHAGARLILGRADALEAGRVHVAGRGWVAFDVASLDIGIHGEMTGIPGFAEHGHAAKPLDRFAAAWAAHRDALGARPGLAAAGAAVIGGGVAGVELALAIAHGGERAAGRPLPVTLIDRDRALTGASPGAARALRARLAAAGITVIEGTLVAGISGDEVTLGDNRRVASAFTVAAAGARPHAWLERTGLALHEGFVAVDAQLRSLSDPQIFAAGDCAHLTHAPRPKAGVYAVRAAPVLFHNLRAALGAGRPRRFRPQARYLKLVSTGGRGAVADRGGWGTGIAAPLLWRWKDRIDRHFMERLSDLSPMPRPRVPARAAQGLAEAVGDRAPCGGCGAKVGQMTLASALGSGGVTRADVELGVGDDAAVLRMGDTRQVLTTDHLRAVTDDPYVMSRLAALHAMGDVWAMGAAPQAVLPVLTLPALSPRLQARTLTEIMAAAHEVFDAEGAQIVGGHTATGTELSIGFTVTGLLDRPAIGLAGARPGDALILTKPLGSGTILAAEMALQARGPDVAAAWAEMQRGQGAAADILGQAHAMTDVTGFGLAGHLTGMLRASGVAARIDLGAVPLMPGAAELAARGVRSTLYSANRASLPELVMPYTLPDTPAAHLLFDPQTAGGLLAAVAPETADDLLSRLGATGYPAARIGVIVAGTPELTFG</sequence>
<reference evidence="9 10" key="1">
    <citation type="submission" date="2018-11" db="EMBL/GenBank/DDBJ databases">
        <title>Mesobaculum littorinae gen. nov., sp. nov., isolated from Littorina scabra that represents a novel genus of the order Rhodobacteraceae.</title>
        <authorList>
            <person name="Li F."/>
        </authorList>
    </citation>
    <scope>NUCLEOTIDE SEQUENCE [LARGE SCALE GENOMIC DNA]</scope>
    <source>
        <strain evidence="9 10">M0103</strain>
    </source>
</reference>
<evidence type="ECO:0000256" key="1">
    <source>
        <dbReference type="ARBA" id="ARBA00022679"/>
    </source>
</evidence>
<dbReference type="Pfam" id="PF07992">
    <property type="entry name" value="Pyr_redox_2"/>
    <property type="match status" value="1"/>
</dbReference>
<dbReference type="GO" id="GO:0005524">
    <property type="term" value="F:ATP binding"/>
    <property type="evidence" value="ECO:0007669"/>
    <property type="project" value="UniProtKB-KW"/>
</dbReference>
<evidence type="ECO:0000256" key="5">
    <source>
        <dbReference type="ARBA" id="ARBA00023266"/>
    </source>
</evidence>
<dbReference type="NCBIfam" id="TIGR03169">
    <property type="entry name" value="Nterm_to_SelD"/>
    <property type="match status" value="1"/>
</dbReference>
<keyword evidence="10" id="KW-1185">Reference proteome</keyword>
<dbReference type="SUPFAM" id="SSF55326">
    <property type="entry name" value="PurM N-terminal domain-like"/>
    <property type="match status" value="1"/>
</dbReference>
<evidence type="ECO:0000259" key="8">
    <source>
        <dbReference type="Pfam" id="PF07992"/>
    </source>
</evidence>
<dbReference type="Pfam" id="PF00586">
    <property type="entry name" value="AIRS"/>
    <property type="match status" value="1"/>
</dbReference>
<organism evidence="9 10">
    <name type="scientific">Mesobaculum littorinae</name>
    <dbReference type="NCBI Taxonomy" id="2486419"/>
    <lineage>
        <taxon>Bacteria</taxon>
        <taxon>Pseudomonadati</taxon>
        <taxon>Pseudomonadota</taxon>
        <taxon>Alphaproteobacteria</taxon>
        <taxon>Rhodobacterales</taxon>
        <taxon>Roseobacteraceae</taxon>
        <taxon>Mesobaculum</taxon>
    </lineage>
</organism>
<dbReference type="GO" id="GO:0004756">
    <property type="term" value="F:selenide, water dikinase activity"/>
    <property type="evidence" value="ECO:0007669"/>
    <property type="project" value="UniProtKB-EC"/>
</dbReference>
<keyword evidence="1 9" id="KW-0808">Transferase</keyword>
<dbReference type="Gene3D" id="3.30.1330.10">
    <property type="entry name" value="PurM-like, N-terminal domain"/>
    <property type="match status" value="1"/>
</dbReference>
<feature type="domain" description="FAD/NAD(P)-binding" evidence="8">
    <location>
        <begin position="10"/>
        <end position="305"/>
    </location>
</feature>
<evidence type="ECO:0000313" key="9">
    <source>
        <dbReference type="EMBL" id="RVV99570.1"/>
    </source>
</evidence>
<dbReference type="OrthoDB" id="9767928at2"/>
<dbReference type="InterPro" id="IPR036188">
    <property type="entry name" value="FAD/NAD-bd_sf"/>
</dbReference>
<dbReference type="InterPro" id="IPR017584">
    <property type="entry name" value="Pyridine_nucleo_diS_OxRdtase_N"/>
</dbReference>
<evidence type="ECO:0000256" key="3">
    <source>
        <dbReference type="ARBA" id="ARBA00022777"/>
    </source>
</evidence>
<feature type="domain" description="PurM-like C-terminal" evidence="7">
    <location>
        <begin position="555"/>
        <end position="725"/>
    </location>
</feature>
<evidence type="ECO:0000256" key="2">
    <source>
        <dbReference type="ARBA" id="ARBA00022741"/>
    </source>
</evidence>
<evidence type="ECO:0000259" key="6">
    <source>
        <dbReference type="Pfam" id="PF00586"/>
    </source>
</evidence>
<dbReference type="GO" id="GO:0005737">
    <property type="term" value="C:cytoplasm"/>
    <property type="evidence" value="ECO:0007669"/>
    <property type="project" value="TreeGrafter"/>
</dbReference>
<dbReference type="Pfam" id="PF02769">
    <property type="entry name" value="AIRS_C"/>
    <property type="match status" value="1"/>
</dbReference>
<evidence type="ECO:0000259" key="7">
    <source>
        <dbReference type="Pfam" id="PF02769"/>
    </source>
</evidence>
<dbReference type="SUPFAM" id="SSF51905">
    <property type="entry name" value="FAD/NAD(P)-binding domain"/>
    <property type="match status" value="2"/>
</dbReference>
<comment type="caution">
    <text evidence="9">The sequence shown here is derived from an EMBL/GenBank/DDBJ whole genome shotgun (WGS) entry which is preliminary data.</text>
</comment>
<keyword evidence="2" id="KW-0547">Nucleotide-binding</keyword>
<dbReference type="Proteomes" id="UP000285908">
    <property type="component" value="Unassembled WGS sequence"/>
</dbReference>
<dbReference type="InterPro" id="IPR036676">
    <property type="entry name" value="PurM-like_C_sf"/>
</dbReference>
<dbReference type="EMBL" id="RQXX01000001">
    <property type="protein sequence ID" value="RVV99570.1"/>
    <property type="molecule type" value="Genomic_DNA"/>
</dbReference>
<proteinExistence type="predicted"/>
<keyword evidence="5" id="KW-0711">Selenium</keyword>
<dbReference type="GO" id="GO:0016491">
    <property type="term" value="F:oxidoreductase activity"/>
    <property type="evidence" value="ECO:0007669"/>
    <property type="project" value="InterPro"/>
</dbReference>
<dbReference type="EC" id="2.7.9.3" evidence="9"/>